<evidence type="ECO:0000313" key="8">
    <source>
        <dbReference type="Proteomes" id="UP000324897"/>
    </source>
</evidence>
<feature type="non-terminal residue" evidence="7">
    <location>
        <position position="1"/>
    </location>
</feature>
<dbReference type="Gramene" id="TVU35545">
    <property type="protein sequence ID" value="TVU35545"/>
    <property type="gene ID" value="EJB05_17441"/>
</dbReference>
<keyword evidence="4" id="KW-0539">Nucleus</keyword>
<keyword evidence="2" id="KW-0238">DNA-binding</keyword>
<dbReference type="InterPro" id="IPR036093">
    <property type="entry name" value="NAC_dom_sf"/>
</dbReference>
<dbReference type="Pfam" id="PF02365">
    <property type="entry name" value="NAM"/>
    <property type="match status" value="1"/>
</dbReference>
<comment type="caution">
    <text evidence="7">The sequence shown here is derived from an EMBL/GenBank/DDBJ whole genome shotgun (WGS) entry which is preliminary data.</text>
</comment>
<dbReference type="Proteomes" id="UP000324897">
    <property type="component" value="Unassembled WGS sequence"/>
</dbReference>
<feature type="domain" description="NAC" evidence="6">
    <location>
        <begin position="12"/>
        <end position="174"/>
    </location>
</feature>
<keyword evidence="1" id="KW-0805">Transcription regulation</keyword>
<gene>
    <name evidence="7" type="ORF">EJB05_17441</name>
</gene>
<keyword evidence="3" id="KW-0804">Transcription</keyword>
<evidence type="ECO:0000256" key="3">
    <source>
        <dbReference type="ARBA" id="ARBA00023163"/>
    </source>
</evidence>
<dbReference type="PANTHER" id="PTHR31719:SF243">
    <property type="entry name" value="NAC DOMAIN-CONTAINING PROTEIN"/>
    <property type="match status" value="1"/>
</dbReference>
<evidence type="ECO:0000256" key="5">
    <source>
        <dbReference type="SAM" id="MobiDB-lite"/>
    </source>
</evidence>
<dbReference type="OrthoDB" id="655701at2759"/>
<evidence type="ECO:0000256" key="1">
    <source>
        <dbReference type="ARBA" id="ARBA00023015"/>
    </source>
</evidence>
<dbReference type="PANTHER" id="PTHR31719">
    <property type="entry name" value="NAC TRANSCRIPTION FACTOR 56"/>
    <property type="match status" value="1"/>
</dbReference>
<proteinExistence type="predicted"/>
<feature type="compositionally biased region" description="Basic and acidic residues" evidence="5">
    <location>
        <begin position="303"/>
        <end position="312"/>
    </location>
</feature>
<feature type="region of interest" description="Disordered" evidence="5">
    <location>
        <begin position="175"/>
        <end position="325"/>
    </location>
</feature>
<dbReference type="EMBL" id="RWGY01000009">
    <property type="protein sequence ID" value="TVU35545.1"/>
    <property type="molecule type" value="Genomic_DNA"/>
</dbReference>
<dbReference type="GO" id="GO:0006355">
    <property type="term" value="P:regulation of DNA-templated transcription"/>
    <property type="evidence" value="ECO:0007669"/>
    <property type="project" value="InterPro"/>
</dbReference>
<sequence length="371" mass="39193">MVPSPSPANNPTCAAFHSQPSDLELVKSYLRPWVSTGLKAGTFIHEADVYAADPADLTREFSPAVAQDGERAWYFLTPLRRKSGRGKRKARVVATGSGWWHNEAKSKPVVDGLGGRREVGYRQSFSFMKKEGGMRTRTGWLMLELRLESEHDDGRGDQEEGSPGSLVLCKVYRSPRQPEPTAGEPAEAPAAPAGRKTEADDDESCEAPPHKGKKAEDDEGSDASAASGRRRKSDGEGSSAATVAAPDRKADGEIPVTATAAAPGRQGEKAAGDEDSAETSAAAPGTKRKAADDESSVAASAAEPERSKRKTDGGSSGAPATEVHCPQCGCHLDVEALLAAAKSKSETKSDNGVVQVEGDSLVKDHSFHKFI</sequence>
<dbReference type="Gene3D" id="2.170.150.80">
    <property type="entry name" value="NAC domain"/>
    <property type="match status" value="1"/>
</dbReference>
<organism evidence="7 8">
    <name type="scientific">Eragrostis curvula</name>
    <name type="common">weeping love grass</name>
    <dbReference type="NCBI Taxonomy" id="38414"/>
    <lineage>
        <taxon>Eukaryota</taxon>
        <taxon>Viridiplantae</taxon>
        <taxon>Streptophyta</taxon>
        <taxon>Embryophyta</taxon>
        <taxon>Tracheophyta</taxon>
        <taxon>Spermatophyta</taxon>
        <taxon>Magnoliopsida</taxon>
        <taxon>Liliopsida</taxon>
        <taxon>Poales</taxon>
        <taxon>Poaceae</taxon>
        <taxon>PACMAD clade</taxon>
        <taxon>Chloridoideae</taxon>
        <taxon>Eragrostideae</taxon>
        <taxon>Eragrostidinae</taxon>
        <taxon>Eragrostis</taxon>
    </lineage>
</organism>
<dbReference type="AlphaFoldDB" id="A0A5J9VI17"/>
<evidence type="ECO:0000313" key="7">
    <source>
        <dbReference type="EMBL" id="TVU35545.1"/>
    </source>
</evidence>
<dbReference type="InterPro" id="IPR003441">
    <property type="entry name" value="NAC-dom"/>
</dbReference>
<dbReference type="GO" id="GO:0003677">
    <property type="term" value="F:DNA binding"/>
    <property type="evidence" value="ECO:0007669"/>
    <property type="project" value="UniProtKB-KW"/>
</dbReference>
<accession>A0A5J9VI17</accession>
<name>A0A5J9VI17_9POAL</name>
<keyword evidence="8" id="KW-1185">Reference proteome</keyword>
<feature type="compositionally biased region" description="Low complexity" evidence="5">
    <location>
        <begin position="179"/>
        <end position="194"/>
    </location>
</feature>
<reference evidence="7 8" key="1">
    <citation type="journal article" date="2019" name="Sci. Rep.">
        <title>A high-quality genome of Eragrostis curvula grass provides insights into Poaceae evolution and supports new strategies to enhance forage quality.</title>
        <authorList>
            <person name="Carballo J."/>
            <person name="Santos B.A.C.M."/>
            <person name="Zappacosta D."/>
            <person name="Garbus I."/>
            <person name="Selva J.P."/>
            <person name="Gallo C.A."/>
            <person name="Diaz A."/>
            <person name="Albertini E."/>
            <person name="Caccamo M."/>
            <person name="Echenique V."/>
        </authorList>
    </citation>
    <scope>NUCLEOTIDE SEQUENCE [LARGE SCALE GENOMIC DNA]</scope>
    <source>
        <strain evidence="8">cv. Victoria</strain>
        <tissue evidence="7">Leaf</tissue>
    </source>
</reference>
<evidence type="ECO:0000256" key="2">
    <source>
        <dbReference type="ARBA" id="ARBA00023125"/>
    </source>
</evidence>
<evidence type="ECO:0000256" key="4">
    <source>
        <dbReference type="ARBA" id="ARBA00023242"/>
    </source>
</evidence>
<evidence type="ECO:0000259" key="6">
    <source>
        <dbReference type="PROSITE" id="PS51005"/>
    </source>
</evidence>
<dbReference type="PROSITE" id="PS51005">
    <property type="entry name" value="NAC"/>
    <property type="match status" value="1"/>
</dbReference>
<protein>
    <recommendedName>
        <fullName evidence="6">NAC domain-containing protein</fullName>
    </recommendedName>
</protein>
<dbReference type="SUPFAM" id="SSF101941">
    <property type="entry name" value="NAC domain"/>
    <property type="match status" value="1"/>
</dbReference>